<name>A0AAW0VWQ4_CHEQU</name>
<keyword evidence="3" id="KW-0804">Transcription</keyword>
<accession>A0AAW0VWQ4</accession>
<proteinExistence type="predicted"/>
<organism evidence="6 7">
    <name type="scientific">Cherax quadricarinatus</name>
    <name type="common">Australian red claw crayfish</name>
    <dbReference type="NCBI Taxonomy" id="27406"/>
    <lineage>
        <taxon>Eukaryota</taxon>
        <taxon>Metazoa</taxon>
        <taxon>Ecdysozoa</taxon>
        <taxon>Arthropoda</taxon>
        <taxon>Crustacea</taxon>
        <taxon>Multicrustacea</taxon>
        <taxon>Malacostraca</taxon>
        <taxon>Eumalacostraca</taxon>
        <taxon>Eucarida</taxon>
        <taxon>Decapoda</taxon>
        <taxon>Pleocyemata</taxon>
        <taxon>Astacidea</taxon>
        <taxon>Parastacoidea</taxon>
        <taxon>Parastacidae</taxon>
        <taxon>Cherax</taxon>
    </lineage>
</organism>
<dbReference type="Proteomes" id="UP001445076">
    <property type="component" value="Unassembled WGS sequence"/>
</dbReference>
<keyword evidence="4" id="KW-0539">Nucleus</keyword>
<evidence type="ECO:0000256" key="3">
    <source>
        <dbReference type="ARBA" id="ARBA00023163"/>
    </source>
</evidence>
<comment type="caution">
    <text evidence="6">The sequence shown here is derived from an EMBL/GenBank/DDBJ whole genome shotgun (WGS) entry which is preliminary data.</text>
</comment>
<reference evidence="6 7" key="1">
    <citation type="journal article" date="2024" name="BMC Genomics">
        <title>Genome assembly of redclaw crayfish (Cherax quadricarinatus) provides insights into its immune adaptation and hypoxia tolerance.</title>
        <authorList>
            <person name="Liu Z."/>
            <person name="Zheng J."/>
            <person name="Li H."/>
            <person name="Fang K."/>
            <person name="Wang S."/>
            <person name="He J."/>
            <person name="Zhou D."/>
            <person name="Weng S."/>
            <person name="Chi M."/>
            <person name="Gu Z."/>
            <person name="He J."/>
            <person name="Li F."/>
            <person name="Wang M."/>
        </authorList>
    </citation>
    <scope>NUCLEOTIDE SEQUENCE [LARGE SCALE GENOMIC DNA]</scope>
    <source>
        <strain evidence="6">ZL_2023a</strain>
    </source>
</reference>
<dbReference type="GO" id="GO:0005634">
    <property type="term" value="C:nucleus"/>
    <property type="evidence" value="ECO:0007669"/>
    <property type="project" value="UniProtKB-SubCell"/>
</dbReference>
<dbReference type="GO" id="GO:0003700">
    <property type="term" value="F:DNA-binding transcription factor activity"/>
    <property type="evidence" value="ECO:0007669"/>
    <property type="project" value="InterPro"/>
</dbReference>
<dbReference type="EMBL" id="JARKIK010000100">
    <property type="protein sequence ID" value="KAK8721524.1"/>
    <property type="molecule type" value="Genomic_DNA"/>
</dbReference>
<gene>
    <name evidence="6" type="ORF">OTU49_012759</name>
</gene>
<dbReference type="InterPro" id="IPR011615">
    <property type="entry name" value="p53_DNA-bd"/>
</dbReference>
<dbReference type="InterPro" id="IPR012346">
    <property type="entry name" value="p53/RUNT-type_TF_DNA-bd_sf"/>
</dbReference>
<dbReference type="InterPro" id="IPR008967">
    <property type="entry name" value="p53-like_TF_DNA-bd_sf"/>
</dbReference>
<protein>
    <recommendedName>
        <fullName evidence="5">p53 DNA-binding domain-containing protein</fullName>
    </recommendedName>
</protein>
<dbReference type="Gene3D" id="2.60.40.720">
    <property type="match status" value="1"/>
</dbReference>
<evidence type="ECO:0000256" key="4">
    <source>
        <dbReference type="ARBA" id="ARBA00023242"/>
    </source>
</evidence>
<keyword evidence="7" id="KW-1185">Reference proteome</keyword>
<sequence length="425" mass="48407">MTCSFDFTNSLISIEGDMDDPDMFTHLSEGKYINSFGDNETKTVLVARSLLPLGYQIMPEEFRNGTFNTPCALPAGLAISVEDINDHTTEPVYQCAEPPNNTGTEPQEPSNIIDTEPQAFERMIRHTSEDIRIYPLASEKTKNPPYLLKGKDITVKNLKPVTLIVEGCQGNDKLEISMRYMEEQFKTVGVYPCKNHLEESKMPEKDFNFTLITTPCAYKVIDDHPTALVDIKQELIDNGNFKFHIMFLCLNSCHRKRGKKIELLLKVFNPGKTALLKEEHINLRICKNVKRDYKEHSELGTKRKIYSLDEEQVQVPVKKMHMKMESCQSLAPCGDDPDDPLEQEICKDSQPSSSTQQTQQYLFEMLSRDDEIMVVSLIKRLGGKYSLVPNDETVLGDRNFPNCNSLQHNFPNFVSVTQDGNTQLF</sequence>
<dbReference type="AlphaFoldDB" id="A0AAW0VWQ4"/>
<evidence type="ECO:0000259" key="5">
    <source>
        <dbReference type="Pfam" id="PF00870"/>
    </source>
</evidence>
<evidence type="ECO:0000256" key="2">
    <source>
        <dbReference type="ARBA" id="ARBA00023015"/>
    </source>
</evidence>
<evidence type="ECO:0000313" key="7">
    <source>
        <dbReference type="Proteomes" id="UP001445076"/>
    </source>
</evidence>
<evidence type="ECO:0000256" key="1">
    <source>
        <dbReference type="ARBA" id="ARBA00004123"/>
    </source>
</evidence>
<feature type="domain" description="p53 DNA-binding" evidence="5">
    <location>
        <begin position="171"/>
        <end position="296"/>
    </location>
</feature>
<comment type="subcellular location">
    <subcellularLocation>
        <location evidence="1">Nucleus</location>
    </subcellularLocation>
</comment>
<dbReference type="GO" id="GO:0006357">
    <property type="term" value="P:regulation of transcription by RNA polymerase II"/>
    <property type="evidence" value="ECO:0007669"/>
    <property type="project" value="UniProtKB-ARBA"/>
</dbReference>
<dbReference type="Pfam" id="PF00870">
    <property type="entry name" value="P53"/>
    <property type="match status" value="1"/>
</dbReference>
<evidence type="ECO:0000313" key="6">
    <source>
        <dbReference type="EMBL" id="KAK8721524.1"/>
    </source>
</evidence>
<keyword evidence="2" id="KW-0805">Transcription regulation</keyword>
<dbReference type="GO" id="GO:0000976">
    <property type="term" value="F:transcription cis-regulatory region binding"/>
    <property type="evidence" value="ECO:0007669"/>
    <property type="project" value="InterPro"/>
</dbReference>
<dbReference type="SUPFAM" id="SSF49417">
    <property type="entry name" value="p53-like transcription factors"/>
    <property type="match status" value="1"/>
</dbReference>